<comment type="cofactor">
    <cofactor evidence="1">
        <name>a divalent metal cation</name>
        <dbReference type="ChEBI" id="CHEBI:60240"/>
    </cofactor>
</comment>
<dbReference type="EMBL" id="DVLU01000047">
    <property type="protein sequence ID" value="HIT85231.1"/>
    <property type="molecule type" value="Genomic_DNA"/>
</dbReference>
<accession>A0A9D1KQN8</accession>
<dbReference type="InterPro" id="IPR013551">
    <property type="entry name" value="YicC-like_C"/>
</dbReference>
<dbReference type="InterPro" id="IPR013527">
    <property type="entry name" value="YicC-like_N"/>
</dbReference>
<dbReference type="PANTHER" id="PTHR30636">
    <property type="entry name" value="UPF0701 PROTEIN YICC"/>
    <property type="match status" value="1"/>
</dbReference>
<evidence type="ECO:0000313" key="9">
    <source>
        <dbReference type="Proteomes" id="UP000824165"/>
    </source>
</evidence>
<comment type="similarity">
    <text evidence="5">Belongs to the YicC/YloC family.</text>
</comment>
<dbReference type="AlphaFoldDB" id="A0A9D1KQN8"/>
<evidence type="ECO:0000256" key="1">
    <source>
        <dbReference type="ARBA" id="ARBA00001968"/>
    </source>
</evidence>
<dbReference type="Proteomes" id="UP000824165">
    <property type="component" value="Unassembled WGS sequence"/>
</dbReference>
<sequence length="292" mass="33819">MLKSMTGYGRCERLAEGRKILVELRSVNQRFTDYGIKLPKHLGFLEEPVRSFASEYITRGKVDIYISVENYEEADKDIHLNTALAASYISALAKLRDEFDLRDDISVMSVAQFGDIFKAERREEDRDEIWRLVKGVMEEAMAELVAMREREGERIEKDLVARIEYMKTLTEKIDERSPQTVAEYREKLYAKIKELLEEREPDETRLLTEVAIFADKIAVNEETVRLSSHFEEFYNIIGSGEPAGRKLDFLIQEINREVNTIGSKAQDVEIAKLVVTLKGEIEKLREQVQNIE</sequence>
<dbReference type="Pfam" id="PF03755">
    <property type="entry name" value="YicC-like_N"/>
    <property type="match status" value="1"/>
</dbReference>
<protein>
    <submittedName>
        <fullName evidence="8">YicC family protein</fullName>
    </submittedName>
</protein>
<evidence type="ECO:0000256" key="4">
    <source>
        <dbReference type="ARBA" id="ARBA00022801"/>
    </source>
</evidence>
<proteinExistence type="inferred from homology"/>
<evidence type="ECO:0000313" key="8">
    <source>
        <dbReference type="EMBL" id="HIT85231.1"/>
    </source>
</evidence>
<name>A0A9D1KQN8_9FIRM</name>
<keyword evidence="3" id="KW-0255">Endonuclease</keyword>
<keyword evidence="4" id="KW-0378">Hydrolase</keyword>
<dbReference type="NCBIfam" id="TIGR00255">
    <property type="entry name" value="YicC/YloC family endoribonuclease"/>
    <property type="match status" value="1"/>
</dbReference>
<dbReference type="GO" id="GO:0004521">
    <property type="term" value="F:RNA endonuclease activity"/>
    <property type="evidence" value="ECO:0007669"/>
    <property type="project" value="InterPro"/>
</dbReference>
<reference evidence="8" key="1">
    <citation type="submission" date="2020-10" db="EMBL/GenBank/DDBJ databases">
        <authorList>
            <person name="Gilroy R."/>
        </authorList>
    </citation>
    <scope>NUCLEOTIDE SEQUENCE</scope>
    <source>
        <strain evidence="8">CHK181-108</strain>
    </source>
</reference>
<feature type="domain" description="Endoribonuclease YicC-like C-terminal" evidence="7">
    <location>
        <begin position="173"/>
        <end position="292"/>
    </location>
</feature>
<evidence type="ECO:0000259" key="7">
    <source>
        <dbReference type="Pfam" id="PF08340"/>
    </source>
</evidence>
<comment type="caution">
    <text evidence="8">The sequence shown here is derived from an EMBL/GenBank/DDBJ whole genome shotgun (WGS) entry which is preliminary data.</text>
</comment>
<reference evidence="8" key="2">
    <citation type="journal article" date="2021" name="PeerJ">
        <title>Extensive microbial diversity within the chicken gut microbiome revealed by metagenomics and culture.</title>
        <authorList>
            <person name="Gilroy R."/>
            <person name="Ravi A."/>
            <person name="Getino M."/>
            <person name="Pursley I."/>
            <person name="Horton D.L."/>
            <person name="Alikhan N.F."/>
            <person name="Baker D."/>
            <person name="Gharbi K."/>
            <person name="Hall N."/>
            <person name="Watson M."/>
            <person name="Adriaenssens E.M."/>
            <person name="Foster-Nyarko E."/>
            <person name="Jarju S."/>
            <person name="Secka A."/>
            <person name="Antonio M."/>
            <person name="Oren A."/>
            <person name="Chaudhuri R.R."/>
            <person name="La Ragione R."/>
            <person name="Hildebrand F."/>
            <person name="Pallen M.J."/>
        </authorList>
    </citation>
    <scope>NUCLEOTIDE SEQUENCE</scope>
    <source>
        <strain evidence="8">CHK181-108</strain>
    </source>
</reference>
<keyword evidence="2" id="KW-0540">Nuclease</keyword>
<evidence type="ECO:0000256" key="5">
    <source>
        <dbReference type="ARBA" id="ARBA00035648"/>
    </source>
</evidence>
<evidence type="ECO:0000256" key="3">
    <source>
        <dbReference type="ARBA" id="ARBA00022759"/>
    </source>
</evidence>
<feature type="domain" description="Endoribonuclease YicC-like N-terminal" evidence="6">
    <location>
        <begin position="2"/>
        <end position="156"/>
    </location>
</feature>
<dbReference type="GO" id="GO:0016787">
    <property type="term" value="F:hydrolase activity"/>
    <property type="evidence" value="ECO:0007669"/>
    <property type="project" value="UniProtKB-KW"/>
</dbReference>
<dbReference type="PANTHER" id="PTHR30636:SF3">
    <property type="entry name" value="UPF0701 PROTEIN YICC"/>
    <property type="match status" value="1"/>
</dbReference>
<dbReference type="Pfam" id="PF08340">
    <property type="entry name" value="YicC-like_C"/>
    <property type="match status" value="1"/>
</dbReference>
<organism evidence="8 9">
    <name type="scientific">Candidatus Ornithomonoglobus intestinigallinarum</name>
    <dbReference type="NCBI Taxonomy" id="2840894"/>
    <lineage>
        <taxon>Bacteria</taxon>
        <taxon>Bacillati</taxon>
        <taxon>Bacillota</taxon>
        <taxon>Clostridia</taxon>
        <taxon>Candidatus Ornithomonoglobus</taxon>
    </lineage>
</organism>
<gene>
    <name evidence="8" type="ORF">IAA60_04905</name>
</gene>
<evidence type="ECO:0000259" key="6">
    <source>
        <dbReference type="Pfam" id="PF03755"/>
    </source>
</evidence>
<dbReference type="InterPro" id="IPR005229">
    <property type="entry name" value="YicC/YloC-like"/>
</dbReference>
<evidence type="ECO:0000256" key="2">
    <source>
        <dbReference type="ARBA" id="ARBA00022722"/>
    </source>
</evidence>